<sequence length="225" mass="26036">MVKENSDSDGSLDRMEIEYGGELDGPHRSLSEVHESIRTKFQKFRQELNHWDHLQHQLVSQFKELCSLVKRARVVREWANYDPLSYLDDINQIVGRLVRDTDYSGKITEVSMEKTLAEFHEVVCTIGRVYEESRLEIEACLSELGAEQVHQPIGIKPNLTERLDKLLVLYNMHKSEYLLKRDVVSAITGIEYKPSDDLLCTLERILIAQPRITKDTVDSFLDICL</sequence>
<reference evidence="1 2" key="1">
    <citation type="submission" date="2019-06" db="EMBL/GenBank/DDBJ databases">
        <title>A chromosomal-level reference genome of Carpinus fangiana (Coryloideae, Betulaceae).</title>
        <authorList>
            <person name="Yang X."/>
            <person name="Wang Z."/>
            <person name="Zhang L."/>
            <person name="Hao G."/>
            <person name="Liu J."/>
            <person name="Yang Y."/>
        </authorList>
    </citation>
    <scope>NUCLEOTIDE SEQUENCE [LARGE SCALE GENOMIC DNA]</scope>
    <source>
        <strain evidence="1">Cfa_2016G</strain>
        <tissue evidence="1">Leaf</tissue>
    </source>
</reference>
<dbReference type="EMBL" id="CM017326">
    <property type="protein sequence ID" value="KAE8076945.1"/>
    <property type="molecule type" value="Genomic_DNA"/>
</dbReference>
<gene>
    <name evidence="1" type="ORF">FH972_015562</name>
</gene>
<dbReference type="AlphaFoldDB" id="A0A5N6RD40"/>
<name>A0A5N6RD40_9ROSI</name>
<dbReference type="Pfam" id="PF15011">
    <property type="entry name" value="CA109-like"/>
    <property type="match status" value="1"/>
</dbReference>
<evidence type="ECO:0000313" key="2">
    <source>
        <dbReference type="Proteomes" id="UP000327013"/>
    </source>
</evidence>
<accession>A0A5N6RD40</accession>
<dbReference type="PANTHER" id="PTHR37904:SF2">
    <property type="entry name" value="OS10G0566900 PROTEIN"/>
    <property type="match status" value="1"/>
</dbReference>
<evidence type="ECO:0000313" key="1">
    <source>
        <dbReference type="EMBL" id="KAE8076945.1"/>
    </source>
</evidence>
<dbReference type="InterPro" id="IPR038985">
    <property type="entry name" value="OPRN-like"/>
</dbReference>
<dbReference type="OrthoDB" id="2018540at2759"/>
<dbReference type="Proteomes" id="UP000327013">
    <property type="component" value="Chromosome 6"/>
</dbReference>
<dbReference type="InterPro" id="IPR029159">
    <property type="entry name" value="CA109-like"/>
</dbReference>
<organism evidence="1 2">
    <name type="scientific">Carpinus fangiana</name>
    <dbReference type="NCBI Taxonomy" id="176857"/>
    <lineage>
        <taxon>Eukaryota</taxon>
        <taxon>Viridiplantae</taxon>
        <taxon>Streptophyta</taxon>
        <taxon>Embryophyta</taxon>
        <taxon>Tracheophyta</taxon>
        <taxon>Spermatophyta</taxon>
        <taxon>Magnoliopsida</taxon>
        <taxon>eudicotyledons</taxon>
        <taxon>Gunneridae</taxon>
        <taxon>Pentapetalae</taxon>
        <taxon>rosids</taxon>
        <taxon>fabids</taxon>
        <taxon>Fagales</taxon>
        <taxon>Betulaceae</taxon>
        <taxon>Carpinus</taxon>
    </lineage>
</organism>
<protein>
    <submittedName>
        <fullName evidence="1">Uncharacterized protein</fullName>
    </submittedName>
</protein>
<dbReference type="PANTHER" id="PTHR37904">
    <property type="entry name" value="OS10G0566900 PROTEIN"/>
    <property type="match status" value="1"/>
</dbReference>
<proteinExistence type="predicted"/>
<keyword evidence="2" id="KW-1185">Reference proteome</keyword>